<dbReference type="Proteomes" id="UP000637383">
    <property type="component" value="Unassembled WGS sequence"/>
</dbReference>
<proteinExistence type="predicted"/>
<protein>
    <submittedName>
        <fullName evidence="1">Uncharacterized protein</fullName>
    </submittedName>
</protein>
<dbReference type="EMBL" id="JACJTU010000089">
    <property type="protein sequence ID" value="MBD2739500.1"/>
    <property type="molecule type" value="Genomic_DNA"/>
</dbReference>
<evidence type="ECO:0000313" key="1">
    <source>
        <dbReference type="EMBL" id="MBD2739500.1"/>
    </source>
</evidence>
<organism evidence="1 2">
    <name type="scientific">Nostoc paludosum FACHB-159</name>
    <dbReference type="NCBI Taxonomy" id="2692908"/>
    <lineage>
        <taxon>Bacteria</taxon>
        <taxon>Bacillati</taxon>
        <taxon>Cyanobacteriota</taxon>
        <taxon>Cyanophyceae</taxon>
        <taxon>Nostocales</taxon>
        <taxon>Nostocaceae</taxon>
        <taxon>Nostoc</taxon>
    </lineage>
</organism>
<dbReference type="RefSeq" id="WP_190959998.1">
    <property type="nucleotide sequence ID" value="NZ_JACJTU010000089.1"/>
</dbReference>
<keyword evidence="2" id="KW-1185">Reference proteome</keyword>
<name>A0ABR8KN75_9NOSO</name>
<reference evidence="1 2" key="1">
    <citation type="journal article" date="2020" name="ISME J.">
        <title>Comparative genomics reveals insights into cyanobacterial evolution and habitat adaptation.</title>
        <authorList>
            <person name="Chen M.Y."/>
            <person name="Teng W.K."/>
            <person name="Zhao L."/>
            <person name="Hu C.X."/>
            <person name="Zhou Y.K."/>
            <person name="Han B.P."/>
            <person name="Song L.R."/>
            <person name="Shu W.S."/>
        </authorList>
    </citation>
    <scope>NUCLEOTIDE SEQUENCE [LARGE SCALE GENOMIC DNA]</scope>
    <source>
        <strain evidence="1 2">FACHB-159</strain>
    </source>
</reference>
<evidence type="ECO:0000313" key="2">
    <source>
        <dbReference type="Proteomes" id="UP000637383"/>
    </source>
</evidence>
<accession>A0ABR8KN75</accession>
<comment type="caution">
    <text evidence="1">The sequence shown here is derived from an EMBL/GenBank/DDBJ whole genome shotgun (WGS) entry which is preliminary data.</text>
</comment>
<gene>
    <name evidence="1" type="ORF">H6H03_37555</name>
</gene>
<sequence length="265" mass="29897">MANNKLKNLYDQVFDQVYPQIKNQGRGVLYTVMHIILYAEQSLSTSICNYLNIKSSATLEDDKKIVEGLISNPNDLLNLNKFVKDKKMELYWIVITACTLTGAYSCYKYLEYKKEQKTTQKISDNTKSSQKLVTEPQSVTPPRQSLTAALCLVVPANAIGNLRKNSQINASEIEKLIDAASYFLCTSVEDANTTQQSLELTDEDIVNISEQKEIYVRINIADGEEIVGKKILYIIKRNLPTHGQGIVRELAGLKYLSGLEKFNRV</sequence>